<accession>A0A552WT67</accession>
<dbReference type="PROSITE" id="PS51257">
    <property type="entry name" value="PROKAR_LIPOPROTEIN"/>
    <property type="match status" value="1"/>
</dbReference>
<dbReference type="AlphaFoldDB" id="A0A552WT67"/>
<dbReference type="PANTHER" id="PTHR30036">
    <property type="entry name" value="D-XYLOSE-BINDING PERIPLASMIC PROTEIN"/>
    <property type="match status" value="1"/>
</dbReference>
<dbReference type="GO" id="GO:0030288">
    <property type="term" value="C:outer membrane-bounded periplasmic space"/>
    <property type="evidence" value="ECO:0007669"/>
    <property type="project" value="TreeGrafter"/>
</dbReference>
<dbReference type="InterPro" id="IPR025997">
    <property type="entry name" value="SBP_2_dom"/>
</dbReference>
<evidence type="ECO:0000256" key="3">
    <source>
        <dbReference type="SAM" id="SignalP"/>
    </source>
</evidence>
<feature type="signal peptide" evidence="3">
    <location>
        <begin position="1"/>
        <end position="21"/>
    </location>
</feature>
<protein>
    <submittedName>
        <fullName evidence="5">Autoinducer 2 ABC transporter substrate-binding protein</fullName>
    </submittedName>
</protein>
<evidence type="ECO:0000313" key="6">
    <source>
        <dbReference type="Proteomes" id="UP000318693"/>
    </source>
</evidence>
<dbReference type="EMBL" id="VJXR01000016">
    <property type="protein sequence ID" value="TRW45876.1"/>
    <property type="molecule type" value="Genomic_DNA"/>
</dbReference>
<organism evidence="5 6">
    <name type="scientific">Georgenia yuyongxinii</name>
    <dbReference type="NCBI Taxonomy" id="2589797"/>
    <lineage>
        <taxon>Bacteria</taxon>
        <taxon>Bacillati</taxon>
        <taxon>Actinomycetota</taxon>
        <taxon>Actinomycetes</taxon>
        <taxon>Micrococcales</taxon>
        <taxon>Bogoriellaceae</taxon>
        <taxon>Georgenia</taxon>
    </lineage>
</organism>
<feature type="chain" id="PRO_5039099506" evidence="3">
    <location>
        <begin position="22"/>
        <end position="349"/>
    </location>
</feature>
<keyword evidence="6" id="KW-1185">Reference proteome</keyword>
<feature type="domain" description="Periplasmic binding protein" evidence="4">
    <location>
        <begin position="51"/>
        <end position="304"/>
    </location>
</feature>
<evidence type="ECO:0000256" key="2">
    <source>
        <dbReference type="ARBA" id="ARBA00007639"/>
    </source>
</evidence>
<evidence type="ECO:0000313" key="5">
    <source>
        <dbReference type="EMBL" id="TRW45876.1"/>
    </source>
</evidence>
<keyword evidence="3" id="KW-0732">Signal</keyword>
<dbReference type="Proteomes" id="UP000318693">
    <property type="component" value="Unassembled WGS sequence"/>
</dbReference>
<evidence type="ECO:0000256" key="1">
    <source>
        <dbReference type="ARBA" id="ARBA00004196"/>
    </source>
</evidence>
<proteinExistence type="inferred from homology"/>
<reference evidence="5 6" key="1">
    <citation type="submission" date="2019-07" db="EMBL/GenBank/DDBJ databases">
        <title>Georgenia wutianyii sp. nov. and Georgenia *** sp. nov. isolated from plateau pika (Ochotona curzoniae) in the Qinghai-Tibet plateau of China.</title>
        <authorList>
            <person name="Tian Z."/>
        </authorList>
    </citation>
    <scope>NUCLEOTIDE SEQUENCE [LARGE SCALE GENOMIC DNA]</scope>
    <source>
        <strain evidence="5 6">Z446</strain>
    </source>
</reference>
<name>A0A552WT67_9MICO</name>
<dbReference type="InterPro" id="IPR028082">
    <property type="entry name" value="Peripla_BP_I"/>
</dbReference>
<dbReference type="RefSeq" id="WP_143417938.1">
    <property type="nucleotide sequence ID" value="NZ_VJXR01000016.1"/>
</dbReference>
<evidence type="ECO:0000259" key="4">
    <source>
        <dbReference type="Pfam" id="PF13407"/>
    </source>
</evidence>
<dbReference type="Gene3D" id="3.40.50.2300">
    <property type="match status" value="2"/>
</dbReference>
<comment type="subcellular location">
    <subcellularLocation>
        <location evidence="1">Cell envelope</location>
    </subcellularLocation>
</comment>
<dbReference type="GO" id="GO:0030246">
    <property type="term" value="F:carbohydrate binding"/>
    <property type="evidence" value="ECO:0007669"/>
    <property type="project" value="TreeGrafter"/>
</dbReference>
<dbReference type="PANTHER" id="PTHR30036:SF7">
    <property type="entry name" value="ABC TRANSPORTER PERIPLASMIC-BINDING PROTEIN YPHF"/>
    <property type="match status" value="1"/>
</dbReference>
<gene>
    <name evidence="5" type="ORF">FJ693_07645</name>
</gene>
<comment type="similarity">
    <text evidence="2">Belongs to the bacterial solute-binding protein 2 family.</text>
</comment>
<sequence>MRNKRTAGIMAAGLGASLLLAACGSVNDSNAASGDSSASGGSGDAAQTMVTVVKVKGIAWFDRMDEGVVAYGERTGIDTRTEGGDDVSPEKQIQIIQDLIAQKPTAITVVPNSPEALSAVLAQARAQGIITVAHEATGIENVDIDIEAFDNADYGIDILENLATCMEGEGEYVQFVGGLTAKTHMEWVGAAYDYQLENYPGMTRVETPIESTDNETAAYEKAKEILAKYPNLKGFQGSAGNDVPGIARAIEEAGLEDKVCNMGTSIPSAAKKYLEAGSIDKIFFWDPALAGEAQLEIARILADGGTIEEGTDLGIEGYTSLRKMDGYDNVYVGNAGIAADAEAAAQYTF</sequence>
<comment type="caution">
    <text evidence="5">The sequence shown here is derived from an EMBL/GenBank/DDBJ whole genome shotgun (WGS) entry which is preliminary data.</text>
</comment>
<dbReference type="SUPFAM" id="SSF53822">
    <property type="entry name" value="Periplasmic binding protein-like I"/>
    <property type="match status" value="1"/>
</dbReference>
<dbReference type="InterPro" id="IPR050555">
    <property type="entry name" value="Bact_Solute-Bind_Prot2"/>
</dbReference>
<dbReference type="Pfam" id="PF13407">
    <property type="entry name" value="Peripla_BP_4"/>
    <property type="match status" value="1"/>
</dbReference>